<evidence type="ECO:0000313" key="3">
    <source>
        <dbReference type="Proteomes" id="UP000216311"/>
    </source>
</evidence>
<accession>A0A255H7F5</accession>
<keyword evidence="3" id="KW-1185">Reference proteome</keyword>
<organism evidence="2 3">
    <name type="scientific">Enemella dayhoffiae</name>
    <dbReference type="NCBI Taxonomy" id="2016507"/>
    <lineage>
        <taxon>Bacteria</taxon>
        <taxon>Bacillati</taxon>
        <taxon>Actinomycetota</taxon>
        <taxon>Actinomycetes</taxon>
        <taxon>Propionibacteriales</taxon>
        <taxon>Propionibacteriaceae</taxon>
        <taxon>Enemella</taxon>
    </lineage>
</organism>
<keyword evidence="1" id="KW-1277">Toxin-antitoxin system</keyword>
<gene>
    <name evidence="2" type="ORF">CGZ93_06175</name>
</gene>
<proteinExistence type="predicted"/>
<dbReference type="Proteomes" id="UP000216311">
    <property type="component" value="Unassembled WGS sequence"/>
</dbReference>
<reference evidence="2 3" key="1">
    <citation type="submission" date="2017-07" db="EMBL/GenBank/DDBJ databases">
        <title>Draft whole genome sequences of clinical Proprionibacteriaceae strains.</title>
        <authorList>
            <person name="Bernier A.-M."/>
            <person name="Bernard K."/>
            <person name="Domingo M.-C."/>
        </authorList>
    </citation>
    <scope>NUCLEOTIDE SEQUENCE [LARGE SCALE GENOMIC DNA]</scope>
    <source>
        <strain evidence="2 3">NML 130396</strain>
    </source>
</reference>
<comment type="caution">
    <text evidence="2">The sequence shown here is derived from an EMBL/GenBank/DDBJ whole genome shotgun (WGS) entry which is preliminary data.</text>
</comment>
<evidence type="ECO:0000256" key="1">
    <source>
        <dbReference type="ARBA" id="ARBA00022649"/>
    </source>
</evidence>
<evidence type="ECO:0000313" key="2">
    <source>
        <dbReference type="EMBL" id="OYO23517.1"/>
    </source>
</evidence>
<dbReference type="RefSeq" id="WP_094363276.1">
    <property type="nucleotide sequence ID" value="NZ_NMVQ01000007.1"/>
</dbReference>
<name>A0A255H7F5_9ACTN</name>
<dbReference type="InterPro" id="IPR007712">
    <property type="entry name" value="RelE/ParE_toxin"/>
</dbReference>
<dbReference type="Pfam" id="PF05016">
    <property type="entry name" value="ParE_toxin"/>
    <property type="match status" value="1"/>
</dbReference>
<dbReference type="AlphaFoldDB" id="A0A255H7F5"/>
<sequence>MAVTVSFAPEATDQLVALRRYVAAASAPEIAAQYVDSIIAYCEGLGVFPHRGTSRDDIRQGLRVTSFRKRVMVAFVVDDSAGTLTVIGIFAGGQDYESLLGDS</sequence>
<dbReference type="InterPro" id="IPR035093">
    <property type="entry name" value="RelE/ParE_toxin_dom_sf"/>
</dbReference>
<dbReference type="OrthoDB" id="9814952at2"/>
<dbReference type="EMBL" id="NMVQ01000007">
    <property type="protein sequence ID" value="OYO23517.1"/>
    <property type="molecule type" value="Genomic_DNA"/>
</dbReference>
<protein>
    <submittedName>
        <fullName evidence="2">Plasmid stabilization protein</fullName>
    </submittedName>
</protein>
<dbReference type="Gene3D" id="3.30.2310.20">
    <property type="entry name" value="RelE-like"/>
    <property type="match status" value="1"/>
</dbReference>